<accession>A0A2K2FDL5</accession>
<dbReference type="InterPro" id="IPR003594">
    <property type="entry name" value="HATPase_dom"/>
</dbReference>
<dbReference type="OrthoDB" id="9798941at2"/>
<dbReference type="InterPro" id="IPR036890">
    <property type="entry name" value="HATPase_C_sf"/>
</dbReference>
<feature type="domain" description="Histidine kinase/HSP90-like ATPase" evidence="1">
    <location>
        <begin position="15"/>
        <end position="112"/>
    </location>
</feature>
<evidence type="ECO:0000313" key="2">
    <source>
        <dbReference type="EMBL" id="PNT98679.1"/>
    </source>
</evidence>
<dbReference type="Gene3D" id="3.30.565.10">
    <property type="entry name" value="Histidine kinase-like ATPase, C-terminal domain"/>
    <property type="match status" value="1"/>
</dbReference>
<dbReference type="RefSeq" id="WP_103081714.1">
    <property type="nucleotide sequence ID" value="NZ_CP021850.1"/>
</dbReference>
<comment type="caution">
    <text evidence="2">The sequence shown here is derived from an EMBL/GenBank/DDBJ whole genome shotgun (WGS) entry which is preliminary data.</text>
</comment>
<dbReference type="AlphaFoldDB" id="A0A2K2FDL5"/>
<sequence>MNVDKNDIELILPFKAEFVSIARLTSSGVANRVGFDIEGIEDIKVAISEVCNKLVKAGSQIATSYKIVFRIGDRRLDIIFDCPDKSLKCVFDEENDALGLSIINALMDDVELCPDKDFLLAMSKSIEENS</sequence>
<name>A0A2K2FDL5_9CLOT</name>
<proteinExistence type="predicted"/>
<dbReference type="Pfam" id="PF13581">
    <property type="entry name" value="HATPase_c_2"/>
    <property type="match status" value="1"/>
</dbReference>
<reference evidence="2 3" key="1">
    <citation type="submission" date="2017-06" db="EMBL/GenBank/DDBJ databases">
        <title>Investigating the central metabolism of Clostridium thermosuccinogenes.</title>
        <authorList>
            <person name="Koendjbiharie J.G."/>
            <person name="van Kranenburg R."/>
        </authorList>
    </citation>
    <scope>NUCLEOTIDE SEQUENCE [LARGE SCALE GENOMIC DNA]</scope>
    <source>
        <strain evidence="2 3">DSM 5806</strain>
    </source>
</reference>
<evidence type="ECO:0000313" key="3">
    <source>
        <dbReference type="Proteomes" id="UP000236151"/>
    </source>
</evidence>
<dbReference type="EMBL" id="NIOJ01000025">
    <property type="protein sequence ID" value="PNT98679.1"/>
    <property type="molecule type" value="Genomic_DNA"/>
</dbReference>
<dbReference type="KEGG" id="cthd:CDO33_17875"/>
<gene>
    <name evidence="2" type="ORF">CDQ84_10570</name>
</gene>
<keyword evidence="3" id="KW-1185">Reference proteome</keyword>
<organism evidence="2 3">
    <name type="scientific">Clostridium thermosuccinogenes</name>
    <dbReference type="NCBI Taxonomy" id="84032"/>
    <lineage>
        <taxon>Bacteria</taxon>
        <taxon>Bacillati</taxon>
        <taxon>Bacillota</taxon>
        <taxon>Clostridia</taxon>
        <taxon>Eubacteriales</taxon>
        <taxon>Clostridiaceae</taxon>
        <taxon>Clostridium</taxon>
    </lineage>
</organism>
<protein>
    <submittedName>
        <fullName evidence="2">Anti-sigma regulatory factor</fullName>
    </submittedName>
</protein>
<dbReference type="Proteomes" id="UP000236151">
    <property type="component" value="Unassembled WGS sequence"/>
</dbReference>
<evidence type="ECO:0000259" key="1">
    <source>
        <dbReference type="Pfam" id="PF13581"/>
    </source>
</evidence>